<proteinExistence type="predicted"/>
<feature type="signal peptide" evidence="1">
    <location>
        <begin position="1"/>
        <end position="27"/>
    </location>
</feature>
<name>A0A9P6XN73_9FUNG</name>
<feature type="chain" id="PRO_5040500291" description="Secreted protein" evidence="1">
    <location>
        <begin position="28"/>
        <end position="72"/>
    </location>
</feature>
<keyword evidence="1" id="KW-0732">Signal</keyword>
<reference evidence="2 3" key="1">
    <citation type="journal article" date="2020" name="Microb. Genom.">
        <title>Genetic diversity of clinical and environmental Mucorales isolates obtained from an investigation of mucormycosis cases among solid organ transplant recipients.</title>
        <authorList>
            <person name="Nguyen M.H."/>
            <person name="Kaul D."/>
            <person name="Muto C."/>
            <person name="Cheng S.J."/>
            <person name="Richter R.A."/>
            <person name="Bruno V.M."/>
            <person name="Liu G."/>
            <person name="Beyhan S."/>
            <person name="Sundermann A.J."/>
            <person name="Mounaud S."/>
            <person name="Pasculle A.W."/>
            <person name="Nierman W.C."/>
            <person name="Driscoll E."/>
            <person name="Cumbie R."/>
            <person name="Clancy C.J."/>
            <person name="Dupont C.L."/>
        </authorList>
    </citation>
    <scope>NUCLEOTIDE SEQUENCE [LARGE SCALE GENOMIC DNA]</scope>
    <source>
        <strain evidence="2 3">GL24</strain>
    </source>
</reference>
<keyword evidence="3" id="KW-1185">Reference proteome</keyword>
<dbReference type="AlphaFoldDB" id="A0A9P6XN73"/>
<protein>
    <recommendedName>
        <fullName evidence="4">Secreted protein</fullName>
    </recommendedName>
</protein>
<comment type="caution">
    <text evidence="2">The sequence shown here is derived from an EMBL/GenBank/DDBJ whole genome shotgun (WGS) entry which is preliminary data.</text>
</comment>
<evidence type="ECO:0000313" key="2">
    <source>
        <dbReference type="EMBL" id="KAG1529225.1"/>
    </source>
</evidence>
<accession>A0A9P6XN73</accession>
<evidence type="ECO:0008006" key="4">
    <source>
        <dbReference type="Google" id="ProtNLM"/>
    </source>
</evidence>
<organism evidence="2 3">
    <name type="scientific">Rhizopus delemar</name>
    <dbReference type="NCBI Taxonomy" id="936053"/>
    <lineage>
        <taxon>Eukaryota</taxon>
        <taxon>Fungi</taxon>
        <taxon>Fungi incertae sedis</taxon>
        <taxon>Mucoromycota</taxon>
        <taxon>Mucoromycotina</taxon>
        <taxon>Mucoromycetes</taxon>
        <taxon>Mucorales</taxon>
        <taxon>Mucorineae</taxon>
        <taxon>Rhizopodaceae</taxon>
        <taxon>Rhizopus</taxon>
    </lineage>
</organism>
<evidence type="ECO:0000313" key="3">
    <source>
        <dbReference type="Proteomes" id="UP000740926"/>
    </source>
</evidence>
<dbReference type="EMBL" id="JAANIU010015905">
    <property type="protein sequence ID" value="KAG1529225.1"/>
    <property type="molecule type" value="Genomic_DNA"/>
</dbReference>
<evidence type="ECO:0000256" key="1">
    <source>
        <dbReference type="SAM" id="SignalP"/>
    </source>
</evidence>
<gene>
    <name evidence="2" type="ORF">G6F50_018141</name>
</gene>
<dbReference type="Proteomes" id="UP000740926">
    <property type="component" value="Unassembled WGS sequence"/>
</dbReference>
<sequence length="72" mass="7526">MVPLAVDSFTESLAVLDFFFFVGAVAADEGLSEGASGAGSVWASTLVVCEDEAVLGRSDVTKSPRVIVLRFD</sequence>